<dbReference type="AlphaFoldDB" id="A0A238VTT4"/>
<keyword evidence="2" id="KW-1185">Reference proteome</keyword>
<name>A0A238VTT4_9FLAO</name>
<dbReference type="OrthoDB" id="1099259at2"/>
<evidence type="ECO:0000313" key="1">
    <source>
        <dbReference type="EMBL" id="SNR37203.1"/>
    </source>
</evidence>
<gene>
    <name evidence="1" type="ORF">SAMN04488111_0974</name>
</gene>
<proteinExistence type="predicted"/>
<dbReference type="RefSeq" id="WP_089377266.1">
    <property type="nucleotide sequence ID" value="NZ_FZNX01000001.1"/>
</dbReference>
<protein>
    <submittedName>
        <fullName evidence="1">Uncharacterized protein</fullName>
    </submittedName>
</protein>
<reference evidence="2" key="1">
    <citation type="submission" date="2017-06" db="EMBL/GenBank/DDBJ databases">
        <authorList>
            <person name="Varghese N."/>
            <person name="Submissions S."/>
        </authorList>
    </citation>
    <scope>NUCLEOTIDE SEQUENCE [LARGE SCALE GENOMIC DNA]</scope>
    <source>
        <strain evidence="2">DSM 27993</strain>
    </source>
</reference>
<dbReference type="EMBL" id="FZNX01000001">
    <property type="protein sequence ID" value="SNR37203.1"/>
    <property type="molecule type" value="Genomic_DNA"/>
</dbReference>
<dbReference type="Proteomes" id="UP000198412">
    <property type="component" value="Unassembled WGS sequence"/>
</dbReference>
<organism evidence="1 2">
    <name type="scientific">Lutibacter flavus</name>
    <dbReference type="NCBI Taxonomy" id="691689"/>
    <lineage>
        <taxon>Bacteria</taxon>
        <taxon>Pseudomonadati</taxon>
        <taxon>Bacteroidota</taxon>
        <taxon>Flavobacteriia</taxon>
        <taxon>Flavobacteriales</taxon>
        <taxon>Flavobacteriaceae</taxon>
        <taxon>Lutibacter</taxon>
    </lineage>
</organism>
<evidence type="ECO:0000313" key="2">
    <source>
        <dbReference type="Proteomes" id="UP000198412"/>
    </source>
</evidence>
<sequence>MNLPKFLLGDNTDCKDDIFVIHTEFPRFIINLVDDEIEWLEDFDGEDQEELETQVAVLIEQSSEFYDREMERYKEE</sequence>
<accession>A0A238VTT4</accession>